<dbReference type="EMBL" id="JANAWD010000294">
    <property type="protein sequence ID" value="KAJ3481987.1"/>
    <property type="molecule type" value="Genomic_DNA"/>
</dbReference>
<organism evidence="1 2">
    <name type="scientific">Meripilus lineatus</name>
    <dbReference type="NCBI Taxonomy" id="2056292"/>
    <lineage>
        <taxon>Eukaryota</taxon>
        <taxon>Fungi</taxon>
        <taxon>Dikarya</taxon>
        <taxon>Basidiomycota</taxon>
        <taxon>Agaricomycotina</taxon>
        <taxon>Agaricomycetes</taxon>
        <taxon>Polyporales</taxon>
        <taxon>Meripilaceae</taxon>
        <taxon>Meripilus</taxon>
    </lineage>
</organism>
<sequence length="232" mass="26069">MSQPRLTFYTATDQARKKLKAPAQILLTLTPEDRSFCPNSYPPIAWKILSFQHNLDAHITVSWGNDYGFTIIQQQEDGIVLKGDLSVTVKPRHLAILKEENGIKMWTEASEQRRLSHDALRVSAYNKTGIPQNLALCTVDNTDSDEPKYLPVVHTGILKHQQTIESGPPVLLQAYAVAGYQVGQVLKTDDLRRALFRDPAGDEDPIDIRSFQSGRSFRVYSNHAGKVVIDRD</sequence>
<name>A0AAD5UZR7_9APHY</name>
<evidence type="ECO:0000313" key="1">
    <source>
        <dbReference type="EMBL" id="KAJ3481987.1"/>
    </source>
</evidence>
<accession>A0AAD5UZR7</accession>
<comment type="caution">
    <text evidence="1">The sequence shown here is derived from an EMBL/GenBank/DDBJ whole genome shotgun (WGS) entry which is preliminary data.</text>
</comment>
<dbReference type="Proteomes" id="UP001212997">
    <property type="component" value="Unassembled WGS sequence"/>
</dbReference>
<proteinExistence type="predicted"/>
<evidence type="ECO:0000313" key="2">
    <source>
        <dbReference type="Proteomes" id="UP001212997"/>
    </source>
</evidence>
<gene>
    <name evidence="1" type="ORF">NLI96_g7280</name>
</gene>
<reference evidence="1" key="1">
    <citation type="submission" date="2022-07" db="EMBL/GenBank/DDBJ databases">
        <title>Genome Sequence of Physisporinus lineatus.</title>
        <authorList>
            <person name="Buettner E."/>
        </authorList>
    </citation>
    <scope>NUCLEOTIDE SEQUENCE</scope>
    <source>
        <strain evidence="1">VT162</strain>
    </source>
</reference>
<dbReference type="AlphaFoldDB" id="A0AAD5UZR7"/>
<protein>
    <submittedName>
        <fullName evidence="1">Uncharacterized protein</fullName>
    </submittedName>
</protein>
<keyword evidence="2" id="KW-1185">Reference proteome</keyword>